<keyword evidence="3" id="KW-1185">Reference proteome</keyword>
<comment type="caution">
    <text evidence="2">The sequence shown here is derived from an EMBL/GenBank/DDBJ whole genome shotgun (WGS) entry which is preliminary data.</text>
</comment>
<keyword evidence="1" id="KW-0812">Transmembrane</keyword>
<accession>A0A326U0C0</accession>
<feature type="transmembrane region" description="Helical" evidence="1">
    <location>
        <begin position="43"/>
        <end position="63"/>
    </location>
</feature>
<keyword evidence="1" id="KW-1133">Transmembrane helix</keyword>
<reference evidence="2 3" key="1">
    <citation type="submission" date="2018-06" db="EMBL/GenBank/DDBJ databases">
        <title>Genomic Encyclopedia of Archaeal and Bacterial Type Strains, Phase II (KMG-II): from individual species to whole genera.</title>
        <authorList>
            <person name="Goeker M."/>
        </authorList>
    </citation>
    <scope>NUCLEOTIDE SEQUENCE [LARGE SCALE GENOMIC DNA]</scope>
    <source>
        <strain evidence="2 3">ATCC BAA-1881</strain>
    </source>
</reference>
<sequence>MQDETVLFQSKYSKAIFYRPLILFGICLIVFLVVIIVPPNAALSSFFLLSFVGMIYTLVNFLIRILRYMQNTFVVTDQRVIVTTRGKEMYLPLNRIKEVERDSKNKFPFPFHIHTLRIYGVGGSKAVYHEVENDEEMRQVIEGLLKKEPEEMRQVIEGLLKKEPKANAG</sequence>
<proteinExistence type="predicted"/>
<dbReference type="Proteomes" id="UP000248806">
    <property type="component" value="Unassembled WGS sequence"/>
</dbReference>
<gene>
    <name evidence="2" type="ORF">EI42_04949</name>
</gene>
<organism evidence="2 3">
    <name type="scientific">Thermosporothrix hazakensis</name>
    <dbReference type="NCBI Taxonomy" id="644383"/>
    <lineage>
        <taxon>Bacteria</taxon>
        <taxon>Bacillati</taxon>
        <taxon>Chloroflexota</taxon>
        <taxon>Ktedonobacteria</taxon>
        <taxon>Ktedonobacterales</taxon>
        <taxon>Thermosporotrichaceae</taxon>
        <taxon>Thermosporothrix</taxon>
    </lineage>
</organism>
<dbReference type="RefSeq" id="WP_111325243.1">
    <property type="nucleotide sequence ID" value="NZ_BIFX01000003.1"/>
</dbReference>
<name>A0A326U0C0_THEHA</name>
<feature type="transmembrane region" description="Helical" evidence="1">
    <location>
        <begin position="16"/>
        <end position="37"/>
    </location>
</feature>
<evidence type="ECO:0000313" key="2">
    <source>
        <dbReference type="EMBL" id="PZW23566.1"/>
    </source>
</evidence>
<evidence type="ECO:0000256" key="1">
    <source>
        <dbReference type="SAM" id="Phobius"/>
    </source>
</evidence>
<dbReference type="EMBL" id="QKUF01000025">
    <property type="protein sequence ID" value="PZW23566.1"/>
    <property type="molecule type" value="Genomic_DNA"/>
</dbReference>
<keyword evidence="1" id="KW-0472">Membrane</keyword>
<protein>
    <recommendedName>
        <fullName evidence="4">PH (Pleckstrin Homology) domain-containing protein</fullName>
    </recommendedName>
</protein>
<evidence type="ECO:0000313" key="3">
    <source>
        <dbReference type="Proteomes" id="UP000248806"/>
    </source>
</evidence>
<dbReference type="AlphaFoldDB" id="A0A326U0C0"/>
<evidence type="ECO:0008006" key="4">
    <source>
        <dbReference type="Google" id="ProtNLM"/>
    </source>
</evidence>